<evidence type="ECO:0000313" key="1">
    <source>
        <dbReference type="EMBL" id="KKK98413.1"/>
    </source>
</evidence>
<protein>
    <submittedName>
        <fullName evidence="1">Uncharacterized protein</fullName>
    </submittedName>
</protein>
<proteinExistence type="predicted"/>
<comment type="caution">
    <text evidence="1">The sequence shown here is derived from an EMBL/GenBank/DDBJ whole genome shotgun (WGS) entry which is preliminary data.</text>
</comment>
<sequence length="89" mass="9795">MSPPFFEYLCDEGHEVELEQNIKADPLTKCYFRVTVNAEEMEGVEGYGVPIKQRVCGAPCRRQLCKSSFALKGGGWSGDGYAKSGKGEL</sequence>
<reference evidence="1" key="1">
    <citation type="journal article" date="2015" name="Nature">
        <title>Complex archaea that bridge the gap between prokaryotes and eukaryotes.</title>
        <authorList>
            <person name="Spang A."/>
            <person name="Saw J.H."/>
            <person name="Jorgensen S.L."/>
            <person name="Zaremba-Niedzwiedzka K."/>
            <person name="Martijn J."/>
            <person name="Lind A.E."/>
            <person name="van Eijk R."/>
            <person name="Schleper C."/>
            <person name="Guy L."/>
            <person name="Ettema T.J."/>
        </authorList>
    </citation>
    <scope>NUCLEOTIDE SEQUENCE</scope>
</reference>
<accession>A0A0F8ZX68</accession>
<dbReference type="EMBL" id="LAZR01045627">
    <property type="protein sequence ID" value="KKK98413.1"/>
    <property type="molecule type" value="Genomic_DNA"/>
</dbReference>
<dbReference type="AlphaFoldDB" id="A0A0F8ZX68"/>
<name>A0A0F8ZX68_9ZZZZ</name>
<gene>
    <name evidence="1" type="ORF">LCGC14_2642990</name>
</gene>
<organism evidence="1">
    <name type="scientific">marine sediment metagenome</name>
    <dbReference type="NCBI Taxonomy" id="412755"/>
    <lineage>
        <taxon>unclassified sequences</taxon>
        <taxon>metagenomes</taxon>
        <taxon>ecological metagenomes</taxon>
    </lineage>
</organism>